<evidence type="ECO:0000313" key="3">
    <source>
        <dbReference type="Proteomes" id="UP000054266"/>
    </source>
</evidence>
<accession>A0A0D2CZF3</accession>
<feature type="compositionally biased region" description="Basic and acidic residues" evidence="1">
    <location>
        <begin position="225"/>
        <end position="234"/>
    </location>
</feature>
<name>A0A0D2CZF3_9EURO</name>
<sequence>MRSLRLSTSTLRVATSSTFHRPIPQSTLLLTRNHSTAPIPRPSTQPQTQTQAQPEPPPEPEAQREPQSRAQRDIQSKRTAQLSRTFIDRQSTEYTSSGTDDAVAAQQVSYTPNTGSTSNPSEAIPQAAEEAQQQHQAHPRADLNFNPLENSPANTSLSRTTSYEEGSSISVSADGDQLPTPAAPKTYMGTTTQKSKSAQSTISRTSEKKKVFAGSDTRKNVRPGAEQRELEQQKGKGPVMRPGPR</sequence>
<dbReference type="HOGENOM" id="CLU_1111275_0_0_1"/>
<feature type="region of interest" description="Disordered" evidence="1">
    <location>
        <begin position="24"/>
        <end position="245"/>
    </location>
</feature>
<feature type="compositionally biased region" description="Polar residues" evidence="1">
    <location>
        <begin position="106"/>
        <end position="121"/>
    </location>
</feature>
<feature type="compositionally biased region" description="Polar residues" evidence="1">
    <location>
        <begin position="24"/>
        <end position="36"/>
    </location>
</feature>
<dbReference type="Proteomes" id="UP000054266">
    <property type="component" value="Unassembled WGS sequence"/>
</dbReference>
<dbReference type="EMBL" id="KN846957">
    <property type="protein sequence ID" value="KIW70581.1"/>
    <property type="molecule type" value="Genomic_DNA"/>
</dbReference>
<feature type="compositionally biased region" description="Low complexity" evidence="1">
    <location>
        <begin position="126"/>
        <end position="136"/>
    </location>
</feature>
<evidence type="ECO:0000313" key="2">
    <source>
        <dbReference type="EMBL" id="KIW70581.1"/>
    </source>
</evidence>
<keyword evidence="3" id="KW-1185">Reference proteome</keyword>
<reference evidence="2 3" key="1">
    <citation type="submission" date="2015-01" db="EMBL/GenBank/DDBJ databases">
        <title>The Genome Sequence of Capronia semiimmersa CBS27337.</title>
        <authorList>
            <consortium name="The Broad Institute Genomics Platform"/>
            <person name="Cuomo C."/>
            <person name="de Hoog S."/>
            <person name="Gorbushina A."/>
            <person name="Stielow B."/>
            <person name="Teixiera M."/>
            <person name="Abouelleil A."/>
            <person name="Chapman S.B."/>
            <person name="Priest M."/>
            <person name="Young S.K."/>
            <person name="Wortman J."/>
            <person name="Nusbaum C."/>
            <person name="Birren B."/>
        </authorList>
    </citation>
    <scope>NUCLEOTIDE SEQUENCE [LARGE SCALE GENOMIC DNA]</scope>
    <source>
        <strain evidence="2 3">CBS 27337</strain>
    </source>
</reference>
<dbReference type="AlphaFoldDB" id="A0A0D2CZF3"/>
<evidence type="ECO:0000256" key="1">
    <source>
        <dbReference type="SAM" id="MobiDB-lite"/>
    </source>
</evidence>
<gene>
    <name evidence="2" type="ORF">PV04_02837</name>
</gene>
<feature type="compositionally biased region" description="Polar residues" evidence="1">
    <location>
        <begin position="147"/>
        <end position="171"/>
    </location>
</feature>
<organism evidence="2 3">
    <name type="scientific">Phialophora macrospora</name>
    <dbReference type="NCBI Taxonomy" id="1851006"/>
    <lineage>
        <taxon>Eukaryota</taxon>
        <taxon>Fungi</taxon>
        <taxon>Dikarya</taxon>
        <taxon>Ascomycota</taxon>
        <taxon>Pezizomycotina</taxon>
        <taxon>Eurotiomycetes</taxon>
        <taxon>Chaetothyriomycetidae</taxon>
        <taxon>Chaetothyriales</taxon>
        <taxon>Herpotrichiellaceae</taxon>
        <taxon>Phialophora</taxon>
    </lineage>
</organism>
<proteinExistence type="predicted"/>
<feature type="compositionally biased region" description="Low complexity" evidence="1">
    <location>
        <begin position="190"/>
        <end position="203"/>
    </location>
</feature>
<feature type="compositionally biased region" description="Low complexity" evidence="1">
    <location>
        <begin position="42"/>
        <end position="53"/>
    </location>
</feature>
<protein>
    <submittedName>
        <fullName evidence="2">Uncharacterized protein</fullName>
    </submittedName>
</protein>
<feature type="compositionally biased region" description="Basic and acidic residues" evidence="1">
    <location>
        <begin position="61"/>
        <end position="76"/>
    </location>
</feature>